<organism evidence="6 7">
    <name type="scientific">Tepidiforma thermophila (strain KCTC 52669 / CGMCC 1.13589 / G233)</name>
    <dbReference type="NCBI Taxonomy" id="2761530"/>
    <lineage>
        <taxon>Bacteria</taxon>
        <taxon>Bacillati</taxon>
        <taxon>Chloroflexota</taxon>
        <taxon>Tepidiformia</taxon>
        <taxon>Tepidiformales</taxon>
        <taxon>Tepidiformaceae</taxon>
        <taxon>Tepidiforma</taxon>
    </lineage>
</organism>
<comment type="subcellular location">
    <subcellularLocation>
        <location evidence="1 4">Bacterial flagellum basal body</location>
    </subcellularLocation>
</comment>
<dbReference type="EMBL" id="PDJQ01000001">
    <property type="protein sequence ID" value="PFG75391.1"/>
    <property type="molecule type" value="Genomic_DNA"/>
</dbReference>
<dbReference type="GO" id="GO:0009425">
    <property type="term" value="C:bacterial-type flagellum basal body"/>
    <property type="evidence" value="ECO:0007669"/>
    <property type="project" value="UniProtKB-SubCell"/>
</dbReference>
<reference evidence="6 7" key="1">
    <citation type="submission" date="2017-09" db="EMBL/GenBank/DDBJ databases">
        <title>Sequencing the genomes of two abundant thermophiles in Great Basin hot springs: Thermocrinis jamiesonii and novel Chloroflexi Thermoflexus hugenholtzii.</title>
        <authorList>
            <person name="Hedlund B."/>
        </authorList>
    </citation>
    <scope>NUCLEOTIDE SEQUENCE [LARGE SCALE GENOMIC DNA]</scope>
    <source>
        <strain evidence="6 7">G233</strain>
    </source>
</reference>
<keyword evidence="7" id="KW-1185">Reference proteome</keyword>
<keyword evidence="6" id="KW-0282">Flagellum</keyword>
<dbReference type="Pfam" id="PF02049">
    <property type="entry name" value="FliE"/>
    <property type="match status" value="1"/>
</dbReference>
<dbReference type="PRINTS" id="PR01006">
    <property type="entry name" value="FLGHOOKFLIE"/>
</dbReference>
<accession>A0A2A9HJN3</accession>
<name>A0A2A9HJN3_TEPT2</name>
<protein>
    <recommendedName>
        <fullName evidence="4 5">Flagellar hook-basal body complex protein FliE</fullName>
    </recommendedName>
</protein>
<dbReference type="PANTHER" id="PTHR34653:SF1">
    <property type="entry name" value="FLAGELLAR HOOK-BASAL BODY COMPLEX PROTEIN FLIE"/>
    <property type="match status" value="1"/>
</dbReference>
<comment type="similarity">
    <text evidence="2 4">Belongs to the FliE family.</text>
</comment>
<dbReference type="GO" id="GO:0005198">
    <property type="term" value="F:structural molecule activity"/>
    <property type="evidence" value="ECO:0007669"/>
    <property type="project" value="UniProtKB-UniRule"/>
</dbReference>
<keyword evidence="6" id="KW-0966">Cell projection</keyword>
<evidence type="ECO:0000256" key="3">
    <source>
        <dbReference type="ARBA" id="ARBA00023143"/>
    </source>
</evidence>
<proteinExistence type="inferred from homology"/>
<dbReference type="GO" id="GO:0071973">
    <property type="term" value="P:bacterial-type flagellum-dependent cell motility"/>
    <property type="evidence" value="ECO:0007669"/>
    <property type="project" value="InterPro"/>
</dbReference>
<dbReference type="PANTHER" id="PTHR34653">
    <property type="match status" value="1"/>
</dbReference>
<evidence type="ECO:0000256" key="1">
    <source>
        <dbReference type="ARBA" id="ARBA00004117"/>
    </source>
</evidence>
<dbReference type="GO" id="GO:0003774">
    <property type="term" value="F:cytoskeletal motor activity"/>
    <property type="evidence" value="ECO:0007669"/>
    <property type="project" value="InterPro"/>
</dbReference>
<evidence type="ECO:0000256" key="5">
    <source>
        <dbReference type="NCBIfam" id="TIGR00205"/>
    </source>
</evidence>
<dbReference type="AlphaFoldDB" id="A0A2A9HJN3"/>
<dbReference type="InterPro" id="IPR001624">
    <property type="entry name" value="FliE"/>
</dbReference>
<dbReference type="HAMAP" id="MF_00724">
    <property type="entry name" value="FliE"/>
    <property type="match status" value="1"/>
</dbReference>
<evidence type="ECO:0000256" key="2">
    <source>
        <dbReference type="ARBA" id="ARBA00009272"/>
    </source>
</evidence>
<keyword evidence="6" id="KW-0969">Cilium</keyword>
<dbReference type="NCBIfam" id="TIGR00205">
    <property type="entry name" value="fliE"/>
    <property type="match status" value="1"/>
</dbReference>
<dbReference type="RefSeq" id="WP_278286915.1">
    <property type="nucleotide sequence ID" value="NZ_PDJQ01000001.1"/>
</dbReference>
<sequence length="95" mass="9946">MDIAPIQSQRPLAQTGATAAAPAAGFADLLGRALGQLQAISDNADAKVNALAAGQDVELHDVMLAVETESLAISLATQLRNKAVEAYQEVFRMQI</sequence>
<dbReference type="Proteomes" id="UP000223071">
    <property type="component" value="Unassembled WGS sequence"/>
</dbReference>
<gene>
    <name evidence="4" type="primary">fliE</name>
    <name evidence="6" type="ORF">A9A59_2660</name>
</gene>
<evidence type="ECO:0000313" key="7">
    <source>
        <dbReference type="Proteomes" id="UP000223071"/>
    </source>
</evidence>
<evidence type="ECO:0000256" key="4">
    <source>
        <dbReference type="HAMAP-Rule" id="MF_00724"/>
    </source>
</evidence>
<evidence type="ECO:0000313" key="6">
    <source>
        <dbReference type="EMBL" id="PFG75391.1"/>
    </source>
</evidence>
<keyword evidence="3 4" id="KW-0975">Bacterial flagellum</keyword>
<comment type="caution">
    <text evidence="6">The sequence shown here is derived from an EMBL/GenBank/DDBJ whole genome shotgun (WGS) entry which is preliminary data.</text>
</comment>